<protein>
    <recommendedName>
        <fullName evidence="3">LysR family transcriptional regulator</fullName>
    </recommendedName>
</protein>
<gene>
    <name evidence="1" type="ORF">DXT89_22395</name>
</gene>
<feature type="non-terminal residue" evidence="1">
    <location>
        <position position="1"/>
    </location>
</feature>
<dbReference type="EMBL" id="QUSG01000019">
    <property type="protein sequence ID" value="KAA3522320.1"/>
    <property type="molecule type" value="Genomic_DNA"/>
</dbReference>
<dbReference type="AlphaFoldDB" id="A0A7J4WZI3"/>
<comment type="caution">
    <text evidence="1">The sequence shown here is derived from an EMBL/GenBank/DDBJ whole genome shotgun (WGS) entry which is preliminary data.</text>
</comment>
<organism evidence="1 2">
    <name type="scientific">Agrobacterium vitis</name>
    <name type="common">Rhizobium vitis</name>
    <dbReference type="NCBI Taxonomy" id="373"/>
    <lineage>
        <taxon>Bacteria</taxon>
        <taxon>Pseudomonadati</taxon>
        <taxon>Pseudomonadota</taxon>
        <taxon>Alphaproteobacteria</taxon>
        <taxon>Hyphomicrobiales</taxon>
        <taxon>Rhizobiaceae</taxon>
        <taxon>Rhizobium/Agrobacterium group</taxon>
        <taxon>Agrobacterium</taxon>
    </lineage>
</organism>
<dbReference type="Gene3D" id="3.40.190.290">
    <property type="match status" value="1"/>
</dbReference>
<dbReference type="Proteomes" id="UP000436911">
    <property type="component" value="Unassembled WGS sequence"/>
</dbReference>
<accession>A0A7J4WZI3</accession>
<evidence type="ECO:0000313" key="2">
    <source>
        <dbReference type="Proteomes" id="UP000436911"/>
    </source>
</evidence>
<evidence type="ECO:0008006" key="3">
    <source>
        <dbReference type="Google" id="ProtNLM"/>
    </source>
</evidence>
<proteinExistence type="predicted"/>
<evidence type="ECO:0000313" key="1">
    <source>
        <dbReference type="EMBL" id="KAA3522320.1"/>
    </source>
</evidence>
<name>A0A7J4WZI3_AGRVI</name>
<sequence>KEDHGQVWSYRQIPHFARRPVNVTVPVHLLPEWTLPQGGIYAVFPPARFRPAKVRSFIDMLMVAERKRKTAMLPTGGPS</sequence>
<reference evidence="1 2" key="1">
    <citation type="submission" date="2018-08" db="EMBL/GenBank/DDBJ databases">
        <title>Genome sequencing of Agrobacterium vitis strain ICMP 10754.</title>
        <authorList>
            <person name="Visnovsky S.B."/>
            <person name="Pitman A.R."/>
        </authorList>
    </citation>
    <scope>NUCLEOTIDE SEQUENCE [LARGE SCALE GENOMIC DNA]</scope>
    <source>
        <strain evidence="1 2">ICMP 10754</strain>
    </source>
</reference>